<sequence>MSSSSSSLPSSGQWITKAPYASNNYLQTYDVYLADETRSADGCWLIYIHGGFFRDALVDSISFHPTVSLLTQNSSKLIAGYASLNYRLSPSSKNPQDPSSTPPFELRAAVWPDHLDDVCAGLRHLQTTYSFGSNYVLAGHSVGATLALLAAIKGPQSHDVVPPKAVLGLSGIYDFPLLHESHPEYEALTFNAMKRGEEVDASPAVYDAQTYRAAGVAKVLLAHSKDDGLVPWNQVDRMKEILVKGEEDYVNVLELFGKHNDIWADGKEVARAFDAILKTL</sequence>
<dbReference type="ESTHER" id="9euro-a0a0d2br26">
    <property type="family name" value="Kynurenine-formamidase"/>
</dbReference>
<proteinExistence type="inferred from homology"/>
<dbReference type="Gene3D" id="3.40.50.1820">
    <property type="entry name" value="alpha/beta hydrolase"/>
    <property type="match status" value="1"/>
</dbReference>
<dbReference type="EC" id="3.5.1.9" evidence="3"/>
<dbReference type="InterPro" id="IPR029058">
    <property type="entry name" value="AB_hydrolase_fold"/>
</dbReference>
<dbReference type="InterPro" id="IPR027519">
    <property type="entry name" value="KFase_ver/fungi-typ"/>
</dbReference>
<dbReference type="EMBL" id="KN847497">
    <property type="protein sequence ID" value="KIW13659.1"/>
    <property type="molecule type" value="Genomic_DNA"/>
</dbReference>
<comment type="pathway">
    <text evidence="3">Amino-acid degradation; L-tryptophan degradation via kynurenine pathway; L-kynurenine from L-tryptophan: step 2/2.</text>
</comment>
<dbReference type="STRING" id="91928.A0A0D2BR26"/>
<dbReference type="VEuPathDB" id="FungiDB:PV08_08850"/>
<dbReference type="RefSeq" id="XP_016233875.1">
    <property type="nucleotide sequence ID" value="XM_016383172.1"/>
</dbReference>
<keyword evidence="1 3" id="KW-0378">Hydrolase</keyword>
<feature type="active site" evidence="3">
    <location>
        <position position="227"/>
    </location>
</feature>
<feature type="active site" description="Nucleophile" evidence="3">
    <location>
        <position position="141"/>
    </location>
</feature>
<dbReference type="PANTHER" id="PTHR48081">
    <property type="entry name" value="AB HYDROLASE SUPERFAMILY PROTEIN C4A8.06C"/>
    <property type="match status" value="1"/>
</dbReference>
<keyword evidence="2 3" id="KW-0823">Tryptophan catabolism</keyword>
<dbReference type="HAMAP" id="MF_03014">
    <property type="entry name" value="KFase"/>
    <property type="match status" value="1"/>
</dbReference>
<dbReference type="GO" id="GO:0004061">
    <property type="term" value="F:arylformamidase activity"/>
    <property type="evidence" value="ECO:0007669"/>
    <property type="project" value="UniProtKB-UniRule"/>
</dbReference>
<keyword evidence="5" id="KW-1185">Reference proteome</keyword>
<dbReference type="GO" id="GO:0034354">
    <property type="term" value="P:'de novo' NAD+ biosynthetic process from L-tryptophan"/>
    <property type="evidence" value="ECO:0007669"/>
    <property type="project" value="UniProtKB-UniRule"/>
</dbReference>
<evidence type="ECO:0000313" key="5">
    <source>
        <dbReference type="Proteomes" id="UP000053328"/>
    </source>
</evidence>
<comment type="subunit">
    <text evidence="3">Homodimer.</text>
</comment>
<evidence type="ECO:0000256" key="1">
    <source>
        <dbReference type="ARBA" id="ARBA00022801"/>
    </source>
</evidence>
<dbReference type="AlphaFoldDB" id="A0A0D2BR26"/>
<dbReference type="Proteomes" id="UP000053328">
    <property type="component" value="Unassembled WGS sequence"/>
</dbReference>
<name>A0A0D2BR26_9EURO</name>
<accession>A0A0D2BR26</accession>
<dbReference type="GO" id="GO:0019441">
    <property type="term" value="P:L-tryptophan catabolic process to kynurenine"/>
    <property type="evidence" value="ECO:0007669"/>
    <property type="project" value="UniProtKB-UniRule"/>
</dbReference>
<feature type="active site" evidence="3">
    <location>
        <position position="259"/>
    </location>
</feature>
<dbReference type="InterPro" id="IPR050300">
    <property type="entry name" value="GDXG_lipolytic_enzyme"/>
</dbReference>
<comment type="similarity">
    <text evidence="3">Belongs to the kynurenine formamidase family.</text>
</comment>
<evidence type="ECO:0000256" key="2">
    <source>
        <dbReference type="ARBA" id="ARBA00023079"/>
    </source>
</evidence>
<comment type="caution">
    <text evidence="3">Lacks conserved residue(s) required for the propagation of feature annotation.</text>
</comment>
<dbReference type="OrthoDB" id="420264at2759"/>
<dbReference type="GeneID" id="27335933"/>
<evidence type="ECO:0000256" key="3">
    <source>
        <dbReference type="HAMAP-Rule" id="MF_03014"/>
    </source>
</evidence>
<comment type="function">
    <text evidence="3">Catalyzes the hydrolysis of N-formyl-L-kynurenine to L-kynurenine, the second step in the kynurenine pathway of tryptophan degradation. Kynurenine may be further oxidized to nicotinic acid, NAD(H) and NADP(H). Required for elimination of toxic metabolites.</text>
</comment>
<organism evidence="4 5">
    <name type="scientific">Exophiala spinifera</name>
    <dbReference type="NCBI Taxonomy" id="91928"/>
    <lineage>
        <taxon>Eukaryota</taxon>
        <taxon>Fungi</taxon>
        <taxon>Dikarya</taxon>
        <taxon>Ascomycota</taxon>
        <taxon>Pezizomycotina</taxon>
        <taxon>Eurotiomycetes</taxon>
        <taxon>Chaetothyriomycetidae</taxon>
        <taxon>Chaetothyriales</taxon>
        <taxon>Herpotrichiellaceae</taxon>
        <taxon>Exophiala</taxon>
    </lineage>
</organism>
<dbReference type="PANTHER" id="PTHR48081:SF33">
    <property type="entry name" value="KYNURENINE FORMAMIDASE"/>
    <property type="match status" value="1"/>
</dbReference>
<dbReference type="SUPFAM" id="SSF53474">
    <property type="entry name" value="alpha/beta-Hydrolases"/>
    <property type="match status" value="1"/>
</dbReference>
<reference evidence="4 5" key="1">
    <citation type="submission" date="2015-01" db="EMBL/GenBank/DDBJ databases">
        <title>The Genome Sequence of Exophiala spinifera CBS89968.</title>
        <authorList>
            <consortium name="The Broad Institute Genomics Platform"/>
            <person name="Cuomo C."/>
            <person name="de Hoog S."/>
            <person name="Gorbushina A."/>
            <person name="Stielow B."/>
            <person name="Teixiera M."/>
            <person name="Abouelleil A."/>
            <person name="Chapman S.B."/>
            <person name="Priest M."/>
            <person name="Young S.K."/>
            <person name="Wortman J."/>
            <person name="Nusbaum C."/>
            <person name="Birren B."/>
        </authorList>
    </citation>
    <scope>NUCLEOTIDE SEQUENCE [LARGE SCALE GENOMIC DNA]</scope>
    <source>
        <strain evidence="4 5">CBS 89968</strain>
    </source>
</reference>
<dbReference type="HOGENOM" id="CLU_016852_0_0_1"/>
<dbReference type="UniPathway" id="UPA00333">
    <property type="reaction ID" value="UER00454"/>
</dbReference>
<gene>
    <name evidence="4" type="ORF">PV08_08850</name>
</gene>
<protein>
    <recommendedName>
        <fullName evidence="3">Kynurenine formamidase</fullName>
        <shortName evidence="3">KFA</shortName>
        <shortName evidence="3">KFase</shortName>
        <ecNumber evidence="3">3.5.1.9</ecNumber>
    </recommendedName>
    <alternativeName>
        <fullName evidence="3">Arylformamidase</fullName>
    </alternativeName>
    <alternativeName>
        <fullName evidence="3">N-formylkynurenine formamidase</fullName>
        <shortName evidence="3">FKF</shortName>
    </alternativeName>
</protein>
<evidence type="ECO:0000313" key="4">
    <source>
        <dbReference type="EMBL" id="KIW13659.1"/>
    </source>
</evidence>
<comment type="catalytic activity">
    <reaction evidence="3">
        <text>N-formyl-L-kynurenine + H2O = L-kynurenine + formate + H(+)</text>
        <dbReference type="Rhea" id="RHEA:13009"/>
        <dbReference type="ChEBI" id="CHEBI:15377"/>
        <dbReference type="ChEBI" id="CHEBI:15378"/>
        <dbReference type="ChEBI" id="CHEBI:15740"/>
        <dbReference type="ChEBI" id="CHEBI:57959"/>
        <dbReference type="ChEBI" id="CHEBI:58629"/>
        <dbReference type="EC" id="3.5.1.9"/>
    </reaction>
</comment>